<evidence type="ECO:0000313" key="2">
    <source>
        <dbReference type="EMBL" id="HGS87414.1"/>
    </source>
</evidence>
<dbReference type="Pfam" id="PF01208">
    <property type="entry name" value="URO-D"/>
    <property type="match status" value="1"/>
</dbReference>
<gene>
    <name evidence="2" type="ORF">ENT17_07320</name>
</gene>
<dbReference type="InterPro" id="IPR000257">
    <property type="entry name" value="Uroporphyrinogen_deCOase"/>
</dbReference>
<dbReference type="AlphaFoldDB" id="A0A7C4Q926"/>
<dbReference type="SUPFAM" id="SSF51726">
    <property type="entry name" value="UROD/MetE-like"/>
    <property type="match status" value="1"/>
</dbReference>
<dbReference type="GO" id="GO:0004853">
    <property type="term" value="F:uroporphyrinogen decarboxylase activity"/>
    <property type="evidence" value="ECO:0007669"/>
    <property type="project" value="InterPro"/>
</dbReference>
<dbReference type="GO" id="GO:0006779">
    <property type="term" value="P:porphyrin-containing compound biosynthetic process"/>
    <property type="evidence" value="ECO:0007669"/>
    <property type="project" value="InterPro"/>
</dbReference>
<evidence type="ECO:0000259" key="1">
    <source>
        <dbReference type="Pfam" id="PF01208"/>
    </source>
</evidence>
<proteinExistence type="predicted"/>
<comment type="caution">
    <text evidence="2">The sequence shown here is derived from an EMBL/GenBank/DDBJ whole genome shotgun (WGS) entry which is preliminary data.</text>
</comment>
<protein>
    <recommendedName>
        <fullName evidence="1">Uroporphyrinogen decarboxylase (URO-D) domain-containing protein</fullName>
    </recommendedName>
</protein>
<reference evidence="2" key="1">
    <citation type="journal article" date="2020" name="mSystems">
        <title>Genome- and Community-Level Interaction Insights into Carbon Utilization and Element Cycling Functions of Hydrothermarchaeota in Hydrothermal Sediment.</title>
        <authorList>
            <person name="Zhou Z."/>
            <person name="Liu Y."/>
            <person name="Xu W."/>
            <person name="Pan J."/>
            <person name="Luo Z.H."/>
            <person name="Li M."/>
        </authorList>
    </citation>
    <scope>NUCLEOTIDE SEQUENCE [LARGE SCALE GENOMIC DNA]</scope>
    <source>
        <strain evidence="2">SpSt-556</strain>
    </source>
</reference>
<sequence>MPVPMLPRQRVYSALRHEAPDRVPTALGGGPYGLVDDLYFRLLNHLQLGQPVAPFRKGHNISYMDDRLLSRLGTDLRYCWPAQLPNSPVIPGEDENTFYDSFGQIWKRALPYYYAGSGLLRETTELEDIERLVHWPNPHDPSWMHGVAQRAEELQTSTPYFVVMRMVASHGPFQTACDLRGTENFLTDLIEHPEFAQALLDRITAMLEGLLDAAMRAGGKWFDMIELPGDDYAGNTGLILSPNMFRRFIKPCLERMIKTIREHKPEIKIMLHSDGAISRLIPDFIELGVDVLHPLEPLPASDLPQIKRQFGEQISFLGGIDISHAMLGSREDVIKEVKMRLSQLAENGGYILAPANHLQADIPPENVVTLFEAAHLLGKYPISLSTTSQTPNG</sequence>
<dbReference type="InterPro" id="IPR038071">
    <property type="entry name" value="UROD/MetE-like_sf"/>
</dbReference>
<name>A0A7C4Q926_9CHLR</name>
<dbReference type="EMBL" id="DSXR01000074">
    <property type="protein sequence ID" value="HGS87414.1"/>
    <property type="molecule type" value="Genomic_DNA"/>
</dbReference>
<accession>A0A7C4Q926</accession>
<organism evidence="2">
    <name type="scientific">Bellilinea caldifistulae</name>
    <dbReference type="NCBI Taxonomy" id="360411"/>
    <lineage>
        <taxon>Bacteria</taxon>
        <taxon>Bacillati</taxon>
        <taxon>Chloroflexota</taxon>
        <taxon>Anaerolineae</taxon>
        <taxon>Anaerolineales</taxon>
        <taxon>Anaerolineaceae</taxon>
        <taxon>Bellilinea</taxon>
    </lineage>
</organism>
<dbReference type="PANTHER" id="PTHR47099:SF1">
    <property type="entry name" value="METHYLCOBAMIDE:COM METHYLTRANSFERASE MTBA"/>
    <property type="match status" value="1"/>
</dbReference>
<feature type="domain" description="Uroporphyrinogen decarboxylase (URO-D)" evidence="1">
    <location>
        <begin position="125"/>
        <end position="375"/>
    </location>
</feature>
<dbReference type="Gene3D" id="3.20.20.210">
    <property type="match status" value="1"/>
</dbReference>
<dbReference type="PANTHER" id="PTHR47099">
    <property type="entry name" value="METHYLCOBAMIDE:COM METHYLTRANSFERASE MTBA"/>
    <property type="match status" value="1"/>
</dbReference>
<dbReference type="InterPro" id="IPR052024">
    <property type="entry name" value="Methanogen_methyltrans"/>
</dbReference>